<protein>
    <submittedName>
        <fullName evidence="2">Uncharacterized protein</fullName>
    </submittedName>
</protein>
<comment type="caution">
    <text evidence="2">The sequence shown here is derived from an EMBL/GenBank/DDBJ whole genome shotgun (WGS) entry which is preliminary data.</text>
</comment>
<name>A0ABV0Q5Q1_9TELE</name>
<evidence type="ECO:0000256" key="1">
    <source>
        <dbReference type="SAM" id="Phobius"/>
    </source>
</evidence>
<keyword evidence="1" id="KW-0812">Transmembrane</keyword>
<reference evidence="2 3" key="1">
    <citation type="submission" date="2021-06" db="EMBL/GenBank/DDBJ databases">
        <authorList>
            <person name="Palmer J.M."/>
        </authorList>
    </citation>
    <scope>NUCLEOTIDE SEQUENCE [LARGE SCALE GENOMIC DNA]</scope>
    <source>
        <strain evidence="2 3">XC_2019</strain>
        <tissue evidence="2">Muscle</tissue>
    </source>
</reference>
<proteinExistence type="predicted"/>
<keyword evidence="1" id="KW-0472">Membrane</keyword>
<keyword evidence="3" id="KW-1185">Reference proteome</keyword>
<dbReference type="EMBL" id="JAHRIN010000242">
    <property type="protein sequence ID" value="MEQ2190827.1"/>
    <property type="molecule type" value="Genomic_DNA"/>
</dbReference>
<dbReference type="Proteomes" id="UP001434883">
    <property type="component" value="Unassembled WGS sequence"/>
</dbReference>
<accession>A0ABV0Q5Q1</accession>
<evidence type="ECO:0000313" key="2">
    <source>
        <dbReference type="EMBL" id="MEQ2190827.1"/>
    </source>
</evidence>
<feature type="transmembrane region" description="Helical" evidence="1">
    <location>
        <begin position="148"/>
        <end position="171"/>
    </location>
</feature>
<organism evidence="2 3">
    <name type="scientific">Xenoophorus captivus</name>
    <dbReference type="NCBI Taxonomy" id="1517983"/>
    <lineage>
        <taxon>Eukaryota</taxon>
        <taxon>Metazoa</taxon>
        <taxon>Chordata</taxon>
        <taxon>Craniata</taxon>
        <taxon>Vertebrata</taxon>
        <taxon>Euteleostomi</taxon>
        <taxon>Actinopterygii</taxon>
        <taxon>Neopterygii</taxon>
        <taxon>Teleostei</taxon>
        <taxon>Neoteleostei</taxon>
        <taxon>Acanthomorphata</taxon>
        <taxon>Ovalentaria</taxon>
        <taxon>Atherinomorphae</taxon>
        <taxon>Cyprinodontiformes</taxon>
        <taxon>Goodeidae</taxon>
        <taxon>Xenoophorus</taxon>
    </lineage>
</organism>
<feature type="non-terminal residue" evidence="2">
    <location>
        <position position="174"/>
    </location>
</feature>
<keyword evidence="1" id="KW-1133">Transmembrane helix</keyword>
<gene>
    <name evidence="2" type="ORF">XENOCAPTIV_011415</name>
</gene>
<sequence>MLKRRCIGGGGSNTTTAVVSLHYFSEVKRIRACVWITAGKLMRDRWAGPTKHSQLLLYFLANCFEQETSDFTREIMSEVGISYRQRRMFKADAIATLFSASDEKRSPKKRFLLVVAKWIKAQQVRTLPCHKSTFKYQQVLLILNNLKLLFYCSFCFLVVWCDSCRLALAMLQHL</sequence>
<evidence type="ECO:0000313" key="3">
    <source>
        <dbReference type="Proteomes" id="UP001434883"/>
    </source>
</evidence>